<evidence type="ECO:0000259" key="5">
    <source>
        <dbReference type="PROSITE" id="PS51706"/>
    </source>
</evidence>
<dbReference type="EMBL" id="HE573023">
    <property type="protein sequence ID" value="CCC48916.1"/>
    <property type="molecule type" value="Genomic_DNA"/>
</dbReference>
<dbReference type="GO" id="GO:0005525">
    <property type="term" value="F:GTP binding"/>
    <property type="evidence" value="ECO:0007669"/>
    <property type="project" value="UniProtKB-KW"/>
</dbReference>
<dbReference type="InterPro" id="IPR027417">
    <property type="entry name" value="P-loop_NTPase"/>
</dbReference>
<proteinExistence type="predicted"/>
<sequence>MRMMAPIWCQGLSTRVGLSTSLPWLSRAHYFQRHAATRVAVDGAALSLKHPTKRGSTHLQFLEPDRGEVSVPCVTSEVIDDDVVLDPSHEESLQLISAASERDKLGVHHPAARGISTDVIDLVTDAYKESRNELIAKRRRFLYELTHPNPSDYTYNDKLVPPPPLSFGKITREAITLGNKVMVEQRYSLVRQAGVYRENAEEGASGVAQNSGHLRHGRRKAGFYDNQNYFFEINDLYQEIVLVGKACAGKSSLLNALLGQQVAKTSSTPHTTRKISFYQSVSPEEMQRFLNVKGNGLVKLPGGGLQLTFVDVPGFGIEGMSDQWRDKTIALTDAYLGVRRSVNTVLFCIDCERGLTKVDLRYFTWLENLHGVFFVVLTKCDSVPHSRVCSVMRQIYSTITKYRRKYRKVFPYIIPTSAKEGTNIEELRGLITETSGLIPGDRLRQILKAKAVAEMQQALKEEEGRLEEARRIEMQTAKAFFAAGGSANGLSTERYGVRPHVVACGTAGCAGTASAVSVDGLQNDSKLALDVDGGPSEVACRSSTRVSGAPITGEGEGGPVLCVQGAIEVAAPGLVAGTERSNRRERFLAWRRVHPLPRHQTPYGVFRLNAGMERPEDPQLELSCTENSNNASVMDRANGAGNEGTRSLSVEETADTMGVDVGPSAVASSVIGYGKAGPSSQENRYGGVSRFLNLIDQYARRSVPPPRNKRERMREERWSERARDGPPTRFLVEEFDGRLAEYKAGEKFGPSVVGCEDDVAGRRAQWEAQQYVQQALAVCPTAPWSALDVLRRRSERTKQEAAMRGMSKKELDSYMRNAGRVTWRFEKFEAEVTVAKYMNENRQAKTLRSQQQMHLNSTAKISYGSMPVGLWKRYGEREKYWPTPSVKGRWRE</sequence>
<dbReference type="InterPro" id="IPR030393">
    <property type="entry name" value="G_ENGB_dom"/>
</dbReference>
<dbReference type="InterPro" id="IPR006073">
    <property type="entry name" value="GTP-bd"/>
</dbReference>
<feature type="domain" description="EngB-type G" evidence="5">
    <location>
        <begin position="236"/>
        <end position="437"/>
    </location>
</feature>
<evidence type="ECO:0000256" key="4">
    <source>
        <dbReference type="ARBA" id="ARBA00023134"/>
    </source>
</evidence>
<evidence type="ECO:0000313" key="6">
    <source>
        <dbReference type="EMBL" id="CCC48916.1"/>
    </source>
</evidence>
<keyword evidence="3" id="KW-0460">Magnesium</keyword>
<dbReference type="GO" id="GO:0046872">
    <property type="term" value="F:metal ion binding"/>
    <property type="evidence" value="ECO:0007669"/>
    <property type="project" value="UniProtKB-KW"/>
</dbReference>
<dbReference type="AlphaFoldDB" id="G0TY71"/>
<dbReference type="PROSITE" id="PS51706">
    <property type="entry name" value="G_ENGB"/>
    <property type="match status" value="1"/>
</dbReference>
<reference evidence="6" key="1">
    <citation type="journal article" date="2012" name="Proc. Natl. Acad. Sci. U.S.A.">
        <title>Antigenic diversity is generated by distinct evolutionary mechanisms in African trypanosome species.</title>
        <authorList>
            <person name="Jackson A.P."/>
            <person name="Berry A."/>
            <person name="Aslett M."/>
            <person name="Allison H.C."/>
            <person name="Burton P."/>
            <person name="Vavrova-Anderson J."/>
            <person name="Brown R."/>
            <person name="Browne H."/>
            <person name="Corton N."/>
            <person name="Hauser H."/>
            <person name="Gamble J."/>
            <person name="Gilderthorp R."/>
            <person name="Marcello L."/>
            <person name="McQuillan J."/>
            <person name="Otto T.D."/>
            <person name="Quail M.A."/>
            <person name="Sanders M.J."/>
            <person name="van Tonder A."/>
            <person name="Ginger M.L."/>
            <person name="Field M.C."/>
            <person name="Barry J.D."/>
            <person name="Hertz-Fowler C."/>
            <person name="Berriman M."/>
        </authorList>
    </citation>
    <scope>NUCLEOTIDE SEQUENCE</scope>
    <source>
        <strain evidence="6">Y486</strain>
    </source>
</reference>
<keyword evidence="2" id="KW-0547">Nucleotide-binding</keyword>
<dbReference type="Gene3D" id="3.40.50.300">
    <property type="entry name" value="P-loop containing nucleotide triphosphate hydrolases"/>
    <property type="match status" value="1"/>
</dbReference>
<evidence type="ECO:0000256" key="3">
    <source>
        <dbReference type="ARBA" id="ARBA00022842"/>
    </source>
</evidence>
<organism evidence="6">
    <name type="scientific">Trypanosoma vivax (strain Y486)</name>
    <dbReference type="NCBI Taxonomy" id="1055687"/>
    <lineage>
        <taxon>Eukaryota</taxon>
        <taxon>Discoba</taxon>
        <taxon>Euglenozoa</taxon>
        <taxon>Kinetoplastea</taxon>
        <taxon>Metakinetoplastina</taxon>
        <taxon>Trypanosomatida</taxon>
        <taxon>Trypanosomatidae</taxon>
        <taxon>Trypanosoma</taxon>
        <taxon>Duttonella</taxon>
    </lineage>
</organism>
<protein>
    <recommendedName>
        <fullName evidence="5">EngB-type G domain-containing protein</fullName>
    </recommendedName>
</protein>
<dbReference type="VEuPathDB" id="TriTrypDB:TvY486_0702510"/>
<evidence type="ECO:0000256" key="2">
    <source>
        <dbReference type="ARBA" id="ARBA00022741"/>
    </source>
</evidence>
<dbReference type="PANTHER" id="PTHR11649:SF13">
    <property type="entry name" value="ENGB-TYPE G DOMAIN-CONTAINING PROTEIN"/>
    <property type="match status" value="1"/>
</dbReference>
<dbReference type="CDD" id="cd01876">
    <property type="entry name" value="YihA_EngB"/>
    <property type="match status" value="1"/>
</dbReference>
<dbReference type="PANTHER" id="PTHR11649">
    <property type="entry name" value="MSS1/TRME-RELATED GTP-BINDING PROTEIN"/>
    <property type="match status" value="1"/>
</dbReference>
<gene>
    <name evidence="6" type="ORF">TVY486_0702510</name>
</gene>
<name>G0TY71_TRYVY</name>
<evidence type="ECO:0000256" key="1">
    <source>
        <dbReference type="ARBA" id="ARBA00022723"/>
    </source>
</evidence>
<dbReference type="Pfam" id="PF01926">
    <property type="entry name" value="MMR_HSR1"/>
    <property type="match status" value="1"/>
</dbReference>
<accession>G0TY71</accession>
<keyword evidence="4" id="KW-0342">GTP-binding</keyword>
<dbReference type="SUPFAM" id="SSF52540">
    <property type="entry name" value="P-loop containing nucleoside triphosphate hydrolases"/>
    <property type="match status" value="1"/>
</dbReference>
<keyword evidence="1" id="KW-0479">Metal-binding</keyword>